<evidence type="ECO:0000313" key="2">
    <source>
        <dbReference type="EMBL" id="TEB26722.1"/>
    </source>
</evidence>
<dbReference type="EMBL" id="QPFP01000046">
    <property type="protein sequence ID" value="TEB26722.1"/>
    <property type="molecule type" value="Genomic_DNA"/>
</dbReference>
<dbReference type="AlphaFoldDB" id="A0A4Y7SY06"/>
<protein>
    <submittedName>
        <fullName evidence="2">Uncharacterized protein</fullName>
    </submittedName>
</protein>
<gene>
    <name evidence="2" type="ORF">FA13DRAFT_1008466</name>
</gene>
<organism evidence="2 3">
    <name type="scientific">Coprinellus micaceus</name>
    <name type="common">Glistening ink-cap mushroom</name>
    <name type="synonym">Coprinus micaceus</name>
    <dbReference type="NCBI Taxonomy" id="71717"/>
    <lineage>
        <taxon>Eukaryota</taxon>
        <taxon>Fungi</taxon>
        <taxon>Dikarya</taxon>
        <taxon>Basidiomycota</taxon>
        <taxon>Agaricomycotina</taxon>
        <taxon>Agaricomycetes</taxon>
        <taxon>Agaricomycetidae</taxon>
        <taxon>Agaricales</taxon>
        <taxon>Agaricineae</taxon>
        <taxon>Psathyrellaceae</taxon>
        <taxon>Coprinellus</taxon>
    </lineage>
</organism>
<evidence type="ECO:0000313" key="3">
    <source>
        <dbReference type="Proteomes" id="UP000298030"/>
    </source>
</evidence>
<sequence>MAYETGPRTHRTGNAPGLPLANGSHDTESTPLRGGANSSPSYSSTGGPYGRFLGWTGGYTRGHTHHG</sequence>
<feature type="compositionally biased region" description="Low complexity" evidence="1">
    <location>
        <begin position="34"/>
        <end position="46"/>
    </location>
</feature>
<accession>A0A4Y7SY06</accession>
<dbReference type="Proteomes" id="UP000298030">
    <property type="component" value="Unassembled WGS sequence"/>
</dbReference>
<name>A0A4Y7SY06_COPMI</name>
<comment type="caution">
    <text evidence="2">The sequence shown here is derived from an EMBL/GenBank/DDBJ whole genome shotgun (WGS) entry which is preliminary data.</text>
</comment>
<feature type="region of interest" description="Disordered" evidence="1">
    <location>
        <begin position="1"/>
        <end position="47"/>
    </location>
</feature>
<proteinExistence type="predicted"/>
<evidence type="ECO:0000256" key="1">
    <source>
        <dbReference type="SAM" id="MobiDB-lite"/>
    </source>
</evidence>
<reference evidence="2 3" key="1">
    <citation type="journal article" date="2019" name="Nat. Ecol. Evol.">
        <title>Megaphylogeny resolves global patterns of mushroom evolution.</title>
        <authorList>
            <person name="Varga T."/>
            <person name="Krizsan K."/>
            <person name="Foldi C."/>
            <person name="Dima B."/>
            <person name="Sanchez-Garcia M."/>
            <person name="Sanchez-Ramirez S."/>
            <person name="Szollosi G.J."/>
            <person name="Szarkandi J.G."/>
            <person name="Papp V."/>
            <person name="Albert L."/>
            <person name="Andreopoulos W."/>
            <person name="Angelini C."/>
            <person name="Antonin V."/>
            <person name="Barry K.W."/>
            <person name="Bougher N.L."/>
            <person name="Buchanan P."/>
            <person name="Buyck B."/>
            <person name="Bense V."/>
            <person name="Catcheside P."/>
            <person name="Chovatia M."/>
            <person name="Cooper J."/>
            <person name="Damon W."/>
            <person name="Desjardin D."/>
            <person name="Finy P."/>
            <person name="Geml J."/>
            <person name="Haridas S."/>
            <person name="Hughes K."/>
            <person name="Justo A."/>
            <person name="Karasinski D."/>
            <person name="Kautmanova I."/>
            <person name="Kiss B."/>
            <person name="Kocsube S."/>
            <person name="Kotiranta H."/>
            <person name="LaButti K.M."/>
            <person name="Lechner B.E."/>
            <person name="Liimatainen K."/>
            <person name="Lipzen A."/>
            <person name="Lukacs Z."/>
            <person name="Mihaltcheva S."/>
            <person name="Morgado L.N."/>
            <person name="Niskanen T."/>
            <person name="Noordeloos M.E."/>
            <person name="Ohm R.A."/>
            <person name="Ortiz-Santana B."/>
            <person name="Ovrebo C."/>
            <person name="Racz N."/>
            <person name="Riley R."/>
            <person name="Savchenko A."/>
            <person name="Shiryaev A."/>
            <person name="Soop K."/>
            <person name="Spirin V."/>
            <person name="Szebenyi C."/>
            <person name="Tomsovsky M."/>
            <person name="Tulloss R.E."/>
            <person name="Uehling J."/>
            <person name="Grigoriev I.V."/>
            <person name="Vagvolgyi C."/>
            <person name="Papp T."/>
            <person name="Martin F.M."/>
            <person name="Miettinen O."/>
            <person name="Hibbett D.S."/>
            <person name="Nagy L.G."/>
        </authorList>
    </citation>
    <scope>NUCLEOTIDE SEQUENCE [LARGE SCALE GENOMIC DNA]</scope>
    <source>
        <strain evidence="2 3">FP101781</strain>
    </source>
</reference>
<keyword evidence="3" id="KW-1185">Reference proteome</keyword>